<evidence type="ECO:0000256" key="1">
    <source>
        <dbReference type="ARBA" id="ARBA00022617"/>
    </source>
</evidence>
<evidence type="ECO:0000313" key="5">
    <source>
        <dbReference type="EMBL" id="SDP88797.1"/>
    </source>
</evidence>
<gene>
    <name evidence="5" type="ORF">SAMN05421507_118145</name>
</gene>
<evidence type="ECO:0000256" key="3">
    <source>
        <dbReference type="ARBA" id="ARBA00023004"/>
    </source>
</evidence>
<dbReference type="STRING" id="641025.SAMN05421507_118145"/>
<dbReference type="AlphaFoldDB" id="A0A1H0WDQ5"/>
<reference evidence="6" key="1">
    <citation type="submission" date="2016-10" db="EMBL/GenBank/DDBJ databases">
        <authorList>
            <person name="Varghese N."/>
            <person name="Submissions S."/>
        </authorList>
    </citation>
    <scope>NUCLEOTIDE SEQUENCE [LARGE SCALE GENOMIC DNA]</scope>
    <source>
        <strain evidence="6">CGMCC 4.6609</strain>
    </source>
</reference>
<dbReference type="InterPro" id="IPR036400">
    <property type="entry name" value="Cyt_B5-like_heme/steroid_sf"/>
</dbReference>
<evidence type="ECO:0000259" key="4">
    <source>
        <dbReference type="PROSITE" id="PS50255"/>
    </source>
</evidence>
<keyword evidence="6" id="KW-1185">Reference proteome</keyword>
<sequence>MSMEDVFERSDTSCPLVVVDAQVLDLTEFLRAHPGGSAVLLANLGRNASADFHHVSAHARPGVRRKLQQLAVAEVDTVPLPTAWVSLGELFDHVRLVRNSFAVQLSPERDPVQDLIYLGQSYHHLLDDHLRAFVEGFSALLGRTADPALLRRLDELSSDAQSRVEDSLAKSDASATASLARWVQQHCIVLLDDSVARTSAAVRALRTSCIESAARVEEIMSVIEAWINKSDEAKRDDA</sequence>
<evidence type="ECO:0000313" key="6">
    <source>
        <dbReference type="Proteomes" id="UP000199691"/>
    </source>
</evidence>
<dbReference type="Pfam" id="PF00173">
    <property type="entry name" value="Cyt-b5"/>
    <property type="match status" value="1"/>
</dbReference>
<dbReference type="Proteomes" id="UP000199691">
    <property type="component" value="Unassembled WGS sequence"/>
</dbReference>
<dbReference type="SMART" id="SM01117">
    <property type="entry name" value="Cyt-b5"/>
    <property type="match status" value="1"/>
</dbReference>
<keyword evidence="3" id="KW-0408">Iron</keyword>
<dbReference type="EMBL" id="FNIX01000018">
    <property type="protein sequence ID" value="SDP88797.1"/>
    <property type="molecule type" value="Genomic_DNA"/>
</dbReference>
<dbReference type="GO" id="GO:0020037">
    <property type="term" value="F:heme binding"/>
    <property type="evidence" value="ECO:0007669"/>
    <property type="project" value="InterPro"/>
</dbReference>
<evidence type="ECO:0000256" key="2">
    <source>
        <dbReference type="ARBA" id="ARBA00022723"/>
    </source>
</evidence>
<name>A0A1H0WDQ5_9PSEU</name>
<feature type="domain" description="Cytochrome b5 heme-binding" evidence="4">
    <location>
        <begin position="1"/>
        <end position="76"/>
    </location>
</feature>
<keyword evidence="1" id="KW-0349">Heme</keyword>
<keyword evidence="2" id="KW-0479">Metal-binding</keyword>
<dbReference type="InterPro" id="IPR018506">
    <property type="entry name" value="Cyt_B5_heme-BS"/>
</dbReference>
<accession>A0A1H0WDQ5</accession>
<dbReference type="GO" id="GO:0046872">
    <property type="term" value="F:metal ion binding"/>
    <property type="evidence" value="ECO:0007669"/>
    <property type="project" value="UniProtKB-KW"/>
</dbReference>
<dbReference type="PROSITE" id="PS50255">
    <property type="entry name" value="CYTOCHROME_B5_2"/>
    <property type="match status" value="1"/>
</dbReference>
<organism evidence="5 6">
    <name type="scientific">Lentzea jiangxiensis</name>
    <dbReference type="NCBI Taxonomy" id="641025"/>
    <lineage>
        <taxon>Bacteria</taxon>
        <taxon>Bacillati</taxon>
        <taxon>Actinomycetota</taxon>
        <taxon>Actinomycetes</taxon>
        <taxon>Pseudonocardiales</taxon>
        <taxon>Pseudonocardiaceae</taxon>
        <taxon>Lentzea</taxon>
    </lineage>
</organism>
<proteinExistence type="predicted"/>
<dbReference type="Gene3D" id="3.10.120.10">
    <property type="entry name" value="Cytochrome b5-like heme/steroid binding domain"/>
    <property type="match status" value="1"/>
</dbReference>
<dbReference type="SUPFAM" id="SSF55856">
    <property type="entry name" value="Cytochrome b5-like heme/steroid binding domain"/>
    <property type="match status" value="1"/>
</dbReference>
<dbReference type="InterPro" id="IPR001199">
    <property type="entry name" value="Cyt_B5-like_heme/steroid-bd"/>
</dbReference>
<dbReference type="PROSITE" id="PS00191">
    <property type="entry name" value="CYTOCHROME_B5_1"/>
    <property type="match status" value="1"/>
</dbReference>
<protein>
    <submittedName>
        <fullName evidence="5">Cytochrome b5-like Heme/Steroid binding domain-containing protein</fullName>
    </submittedName>
</protein>